<dbReference type="InterPro" id="IPR008333">
    <property type="entry name" value="Cbr1-like_FAD-bd_dom"/>
</dbReference>
<comment type="catalytic activity">
    <reaction evidence="22">
        <text>2 Fe(III)-[cytochrome b5] + NADH = 2 Fe(II)-[cytochrome b5] + NAD(+) + H(+)</text>
        <dbReference type="Rhea" id="RHEA:46680"/>
        <dbReference type="Rhea" id="RHEA-COMP:10438"/>
        <dbReference type="Rhea" id="RHEA-COMP:10439"/>
        <dbReference type="ChEBI" id="CHEBI:15378"/>
        <dbReference type="ChEBI" id="CHEBI:29033"/>
        <dbReference type="ChEBI" id="CHEBI:29034"/>
        <dbReference type="ChEBI" id="CHEBI:57540"/>
        <dbReference type="ChEBI" id="CHEBI:57945"/>
        <dbReference type="EC" id="1.6.2.2"/>
    </reaction>
</comment>
<evidence type="ECO:0000256" key="22">
    <source>
        <dbReference type="ARBA" id="ARBA00047682"/>
    </source>
</evidence>
<dbReference type="InterPro" id="IPR036400">
    <property type="entry name" value="Cyt_B5-like_heme/steroid_sf"/>
</dbReference>
<comment type="subcellular location">
    <subcellularLocation>
        <location evidence="2">Mitochondrion outer membrane</location>
        <topology evidence="2">Single-pass membrane protein</topology>
    </subcellularLocation>
</comment>
<evidence type="ECO:0000256" key="23">
    <source>
        <dbReference type="ARBA" id="ARBA00049138"/>
    </source>
</evidence>
<keyword evidence="14 25" id="KW-0408">Iron</keyword>
<comment type="similarity">
    <text evidence="4">Belongs to the flavoprotein pyridine nucleotide cytochrome reductase family.</text>
</comment>
<feature type="domain" description="Cytochrome b5 heme-binding" evidence="26">
    <location>
        <begin position="4"/>
        <end position="80"/>
    </location>
</feature>
<dbReference type="InterPro" id="IPR001199">
    <property type="entry name" value="Cyt_B5-like_heme/steroid-bd"/>
</dbReference>
<evidence type="ECO:0000256" key="6">
    <source>
        <dbReference type="ARBA" id="ARBA00022617"/>
    </source>
</evidence>
<keyword evidence="6 25" id="KW-0349">Heme</keyword>
<evidence type="ECO:0000256" key="19">
    <source>
        <dbReference type="ARBA" id="ARBA00038836"/>
    </source>
</evidence>
<evidence type="ECO:0000256" key="17">
    <source>
        <dbReference type="ARBA" id="ARBA00023136"/>
    </source>
</evidence>
<feature type="binding site" evidence="24">
    <location>
        <position position="266"/>
    </location>
    <ligand>
        <name>FAD</name>
        <dbReference type="ChEBI" id="CHEBI:57692"/>
    </ligand>
</feature>
<dbReference type="EMBL" id="CP063409">
    <property type="protein sequence ID" value="QSZ35258.1"/>
    <property type="molecule type" value="Genomic_DNA"/>
</dbReference>
<evidence type="ECO:0000256" key="20">
    <source>
        <dbReference type="ARBA" id="ARBA00039438"/>
    </source>
</evidence>
<keyword evidence="15" id="KW-0520">NAD</keyword>
<dbReference type="GO" id="GO:0005783">
    <property type="term" value="C:endoplasmic reticulum"/>
    <property type="evidence" value="ECO:0007669"/>
    <property type="project" value="TreeGrafter"/>
</dbReference>
<feature type="binding site" evidence="24">
    <location>
        <position position="335"/>
    </location>
    <ligand>
        <name>FAD</name>
        <dbReference type="ChEBI" id="CHEBI:57692"/>
    </ligand>
</feature>
<keyword evidence="9 25" id="KW-0479">Metal-binding</keyword>
<evidence type="ECO:0000256" key="21">
    <source>
        <dbReference type="ARBA" id="ARBA00041901"/>
    </source>
</evidence>
<evidence type="ECO:0000256" key="15">
    <source>
        <dbReference type="ARBA" id="ARBA00023027"/>
    </source>
</evidence>
<dbReference type="Pfam" id="PF00175">
    <property type="entry name" value="NAD_binding_1"/>
    <property type="match status" value="1"/>
</dbReference>
<dbReference type="CDD" id="cd06183">
    <property type="entry name" value="cyt_b5_reduct_like"/>
    <property type="match status" value="1"/>
</dbReference>
<sequence>MSEIKQIPLSEVQKHNTQSDLWIIIHHNVYDITTYIEDHPGGIESLVEVGGQNSTVAFEDVGHSEEARETMEKFLIGRLEGAVDEEDEDAGLPTPKPDLKAKSKDQDFKSKALIITAGRAGLKVLSLGSALYLGYEVYSRSPKIGWLQVQDGGFWKGVLISSIVTLSVATRVGLYLQNALAISHKSPYSYPSHFKPSIQIAKPITKVKGYLQPETYQKLPLIKKEKLSSNTYRLTFKLPREDTILGLPIGQHISIRAVIDGKSVSRSYTPVSNNSDPGELRLVIKMYPDGLLTGKYLEHLKVGDEIEVRGPKGAMRYRKGMVKKIGMVAGGTGITPMYQLIRAICEDPTDTTSITLLYGSNTEEDILLREELDEFEKKHPEKFRVHHVLSKPSPGWTGGVGYITKETVKEKFPEPSNDSKALLCGPPGMINAMKTNLVELGWQKPRAVSKLPDQVFSF</sequence>
<dbReference type="SMART" id="SM01117">
    <property type="entry name" value="Cyt-b5"/>
    <property type="match status" value="1"/>
</dbReference>
<dbReference type="PRINTS" id="PR00363">
    <property type="entry name" value="CYTOCHROMEB5"/>
</dbReference>
<feature type="binding site" evidence="24">
    <location>
        <position position="268"/>
    </location>
    <ligand>
        <name>FAD</name>
        <dbReference type="ChEBI" id="CHEBI:57692"/>
    </ligand>
</feature>
<evidence type="ECO:0000256" key="8">
    <source>
        <dbReference type="ARBA" id="ARBA00022692"/>
    </source>
</evidence>
<dbReference type="GO" id="GO:0005741">
    <property type="term" value="C:mitochondrial outer membrane"/>
    <property type="evidence" value="ECO:0007669"/>
    <property type="project" value="UniProtKB-SubCell"/>
</dbReference>
<evidence type="ECO:0000256" key="14">
    <source>
        <dbReference type="ARBA" id="ARBA00023004"/>
    </source>
</evidence>
<dbReference type="FunFam" id="3.10.120.10:FF:000002">
    <property type="entry name" value="Cytochrome b5 type B"/>
    <property type="match status" value="1"/>
</dbReference>
<dbReference type="Proteomes" id="UP000672032">
    <property type="component" value="Chromosome 5"/>
</dbReference>
<dbReference type="Pfam" id="PF00970">
    <property type="entry name" value="FAD_binding_6"/>
    <property type="match status" value="1"/>
</dbReference>
<dbReference type="OrthoDB" id="432685at2759"/>
<dbReference type="SUPFAM" id="SSF55856">
    <property type="entry name" value="Cytochrome b5-like heme/steroid binding domain"/>
    <property type="match status" value="1"/>
</dbReference>
<evidence type="ECO:0000256" key="25">
    <source>
        <dbReference type="RuleBase" id="RU362121"/>
    </source>
</evidence>
<keyword evidence="10" id="KW-1000">Mitochondrion outer membrane</keyword>
<dbReference type="Gene3D" id="3.40.50.80">
    <property type="entry name" value="Nucleotide-binding domain of ferredoxin-NADP reductase (FNR) module"/>
    <property type="match status" value="1"/>
</dbReference>
<dbReference type="Gene3D" id="2.40.30.10">
    <property type="entry name" value="Translation factors"/>
    <property type="match status" value="1"/>
</dbReference>
<feature type="binding site" evidence="24">
    <location>
        <position position="283"/>
    </location>
    <ligand>
        <name>FAD</name>
        <dbReference type="ChEBI" id="CHEBI:57692"/>
    </ligand>
</feature>
<keyword evidence="12" id="KW-1133">Transmembrane helix</keyword>
<dbReference type="GO" id="GO:0020037">
    <property type="term" value="F:heme binding"/>
    <property type="evidence" value="ECO:0007669"/>
    <property type="project" value="UniProtKB-UniRule"/>
</dbReference>
<dbReference type="InterPro" id="IPR001709">
    <property type="entry name" value="Flavoprot_Pyr_Nucl_cyt_Rdtase"/>
</dbReference>
<keyword evidence="11 24" id="KW-0274">FAD</keyword>
<dbReference type="InterPro" id="IPR017927">
    <property type="entry name" value="FAD-bd_FR_type"/>
</dbReference>
<dbReference type="AlphaFoldDB" id="A0A8A3PJ06"/>
<dbReference type="SUPFAM" id="SSF63380">
    <property type="entry name" value="Riboflavin synthase domain-like"/>
    <property type="match status" value="1"/>
</dbReference>
<dbReference type="FunFam" id="3.40.50.80:FF:000019">
    <property type="entry name" value="NADH-cytochrome b5 reductase"/>
    <property type="match status" value="1"/>
</dbReference>
<dbReference type="PRINTS" id="PR00371">
    <property type="entry name" value="FPNCR"/>
</dbReference>
<comment type="cofactor">
    <cofactor evidence="1 24">
        <name>FAD</name>
        <dbReference type="ChEBI" id="CHEBI:57692"/>
    </cofactor>
</comment>
<comment type="similarity">
    <text evidence="25">Belongs to the cytochrome b5 family.</text>
</comment>
<evidence type="ECO:0000256" key="1">
    <source>
        <dbReference type="ARBA" id="ARBA00001974"/>
    </source>
</evidence>
<evidence type="ECO:0000256" key="3">
    <source>
        <dbReference type="ARBA" id="ARBA00005156"/>
    </source>
</evidence>
<feature type="domain" description="FAD-binding FR-type" evidence="27">
    <location>
        <begin position="214"/>
        <end position="318"/>
    </location>
</feature>
<dbReference type="InterPro" id="IPR001834">
    <property type="entry name" value="CBR-like"/>
</dbReference>
<keyword evidence="13" id="KW-0560">Oxidoreductase</keyword>
<dbReference type="PROSITE" id="PS50255">
    <property type="entry name" value="CYTOCHROME_B5_2"/>
    <property type="match status" value="1"/>
</dbReference>
<keyword evidence="8" id="KW-0812">Transmembrane</keyword>
<protein>
    <recommendedName>
        <fullName evidence="20">NADH-cytochrome b5 reductase 1</fullName>
        <ecNumber evidence="5">1.6.2.2</ecNumber>
    </recommendedName>
    <alternativeName>
        <fullName evidence="21">Microsomal cytochrome b reductase</fullName>
    </alternativeName>
</protein>
<comment type="function">
    <text evidence="18">NADH-dependent reductase for DPH3 and cytochrome b5. Required for the first step of diphthamide biosynthesis, a post-translational modification of histidine which occurs in elongation factor 2. DPH1 and DPH2 transfer a 3-amino-3-carboxypropyl (ACP) group from S-adenosyl-L-methionine (SAM) to a histidine residue, the reaction is assisted by a reduction system comprising DPH3 and a NADH-dependent reductase, predominantly CBR1. By reducing DPH3, also involved in the formation of the tRNA wobble base modification mcm5s 2U (5-methoxycarbonylmethyl-2-thiouridine), mediated by the elongator complex. The cytochrome b5/NADH cytochrome b5 reductase electron transfer system supports the catalytic activity of several sterol biosynthetic enzymes.</text>
</comment>
<proteinExistence type="inferred from homology"/>
<dbReference type="InterPro" id="IPR039261">
    <property type="entry name" value="FNR_nucleotide-bd"/>
</dbReference>
<dbReference type="PANTHER" id="PTHR19370:SF178">
    <property type="entry name" value="CYTOCHROME-B5 REDUCTASE"/>
    <property type="match status" value="1"/>
</dbReference>
<dbReference type="FunFam" id="2.40.30.10:FF:000032">
    <property type="entry name" value="NADH-cytochrome b5 reductase"/>
    <property type="match status" value="1"/>
</dbReference>
<reference evidence="28" key="1">
    <citation type="submission" date="2020-10" db="EMBL/GenBank/DDBJ databases">
        <title>Genome Sequence of Monilinia vaccinii-corymbosi Sheds Light on Mummy Berry Disease Infection of Blueberry and Mating Type.</title>
        <authorList>
            <person name="Yow A.G."/>
            <person name="Zhang Y."/>
            <person name="Bansal K."/>
            <person name="Eacker S.M."/>
            <person name="Sullivan S."/>
            <person name="Liachko I."/>
            <person name="Cubeta M.A."/>
            <person name="Rollins J.A."/>
            <person name="Ashrafi H."/>
        </authorList>
    </citation>
    <scope>NUCLEOTIDE SEQUENCE</scope>
    <source>
        <strain evidence="28">RL-1</strain>
    </source>
</reference>
<evidence type="ECO:0000259" key="27">
    <source>
        <dbReference type="PROSITE" id="PS51384"/>
    </source>
</evidence>
<dbReference type="EC" id="1.6.2.2" evidence="5"/>
<dbReference type="PROSITE" id="PS51384">
    <property type="entry name" value="FAD_FR"/>
    <property type="match status" value="1"/>
</dbReference>
<evidence type="ECO:0000256" key="4">
    <source>
        <dbReference type="ARBA" id="ARBA00006105"/>
    </source>
</evidence>
<dbReference type="Gene3D" id="3.10.120.10">
    <property type="entry name" value="Cytochrome b5-like heme/steroid binding domain"/>
    <property type="match status" value="1"/>
</dbReference>
<keyword evidence="16" id="KW-0496">Mitochondrion</keyword>
<comment type="subunit">
    <text evidence="19">Monomer. Component of the 2-(3-amino-3-carboxypropyl)histidine synthase complex composed of DPH1, DPH2, DPH3 and a NADH-dependent reductase, predominantly CBR1.</text>
</comment>
<evidence type="ECO:0000256" key="24">
    <source>
        <dbReference type="PIRSR" id="PIRSR601834-1"/>
    </source>
</evidence>
<evidence type="ECO:0000256" key="13">
    <source>
        <dbReference type="ARBA" id="ARBA00023002"/>
    </source>
</evidence>
<dbReference type="PROSITE" id="PS00191">
    <property type="entry name" value="CYTOCHROME_B5_1"/>
    <property type="match status" value="1"/>
</dbReference>
<dbReference type="PRINTS" id="PR00406">
    <property type="entry name" value="CYTB5RDTASE"/>
</dbReference>
<evidence type="ECO:0000256" key="11">
    <source>
        <dbReference type="ARBA" id="ARBA00022827"/>
    </source>
</evidence>
<gene>
    <name evidence="28" type="ORF">DSL72_008127</name>
</gene>
<feature type="binding site" evidence="24">
    <location>
        <position position="285"/>
    </location>
    <ligand>
        <name>FAD</name>
        <dbReference type="ChEBI" id="CHEBI:57692"/>
    </ligand>
</feature>
<evidence type="ECO:0000256" key="2">
    <source>
        <dbReference type="ARBA" id="ARBA00004572"/>
    </source>
</evidence>
<evidence type="ECO:0000259" key="26">
    <source>
        <dbReference type="PROSITE" id="PS50255"/>
    </source>
</evidence>
<name>A0A8A3PJ06_9HELO</name>
<dbReference type="GO" id="GO:0046872">
    <property type="term" value="F:metal ion binding"/>
    <property type="evidence" value="ECO:0007669"/>
    <property type="project" value="UniProtKB-UniRule"/>
</dbReference>
<evidence type="ECO:0000256" key="18">
    <source>
        <dbReference type="ARBA" id="ARBA00037104"/>
    </source>
</evidence>
<comment type="pathway">
    <text evidence="3">Protein modification; peptidyl-diphthamide biosynthesis.</text>
</comment>
<dbReference type="InterPro" id="IPR018506">
    <property type="entry name" value="Cyt_B5_heme-BS"/>
</dbReference>
<evidence type="ECO:0000256" key="9">
    <source>
        <dbReference type="ARBA" id="ARBA00022723"/>
    </source>
</evidence>
<dbReference type="GO" id="GO:0090524">
    <property type="term" value="F:cytochrome-b5 reductase activity, acting on NADH"/>
    <property type="evidence" value="ECO:0007669"/>
    <property type="project" value="UniProtKB-EC"/>
</dbReference>
<evidence type="ECO:0000256" key="16">
    <source>
        <dbReference type="ARBA" id="ARBA00023128"/>
    </source>
</evidence>
<dbReference type="SUPFAM" id="SSF52343">
    <property type="entry name" value="Ferredoxin reductase-like, C-terminal NADP-linked domain"/>
    <property type="match status" value="1"/>
</dbReference>
<evidence type="ECO:0000256" key="7">
    <source>
        <dbReference type="ARBA" id="ARBA00022630"/>
    </source>
</evidence>
<dbReference type="Pfam" id="PF00173">
    <property type="entry name" value="Cyt-b5"/>
    <property type="match status" value="1"/>
</dbReference>
<evidence type="ECO:0000256" key="12">
    <source>
        <dbReference type="ARBA" id="ARBA00022989"/>
    </source>
</evidence>
<keyword evidence="17" id="KW-0472">Membrane</keyword>
<evidence type="ECO:0000313" key="29">
    <source>
        <dbReference type="Proteomes" id="UP000672032"/>
    </source>
</evidence>
<keyword evidence="7 24" id="KW-0285">Flavoprotein</keyword>
<dbReference type="InterPro" id="IPR017938">
    <property type="entry name" value="Riboflavin_synthase-like_b-brl"/>
</dbReference>
<evidence type="ECO:0000313" key="28">
    <source>
        <dbReference type="EMBL" id="QSZ35258.1"/>
    </source>
</evidence>
<accession>A0A8A3PJ06</accession>
<evidence type="ECO:0000256" key="10">
    <source>
        <dbReference type="ARBA" id="ARBA00022787"/>
    </source>
</evidence>
<comment type="catalytic activity">
    <reaction evidence="23">
        <text>2 Fe(3+)-[Dph3] + NADH = 2 Fe(2+)-[Dph3] + NAD(+) + H(+)</text>
        <dbReference type="Rhea" id="RHEA:71231"/>
        <dbReference type="Rhea" id="RHEA-COMP:18002"/>
        <dbReference type="Rhea" id="RHEA-COMP:18003"/>
        <dbReference type="ChEBI" id="CHEBI:15378"/>
        <dbReference type="ChEBI" id="CHEBI:29033"/>
        <dbReference type="ChEBI" id="CHEBI:29034"/>
        <dbReference type="ChEBI" id="CHEBI:57540"/>
        <dbReference type="ChEBI" id="CHEBI:57945"/>
        <dbReference type="ChEBI" id="CHEBI:83228"/>
    </reaction>
    <physiologicalReaction direction="left-to-right" evidence="23">
        <dbReference type="Rhea" id="RHEA:71232"/>
    </physiologicalReaction>
</comment>
<dbReference type="InterPro" id="IPR001433">
    <property type="entry name" value="OxRdtase_FAD/NAD-bd"/>
</dbReference>
<dbReference type="PANTHER" id="PTHR19370">
    <property type="entry name" value="NADH-CYTOCHROME B5 REDUCTASE"/>
    <property type="match status" value="1"/>
</dbReference>
<organism evidence="28 29">
    <name type="scientific">Monilinia vaccinii-corymbosi</name>
    <dbReference type="NCBI Taxonomy" id="61207"/>
    <lineage>
        <taxon>Eukaryota</taxon>
        <taxon>Fungi</taxon>
        <taxon>Dikarya</taxon>
        <taxon>Ascomycota</taxon>
        <taxon>Pezizomycotina</taxon>
        <taxon>Leotiomycetes</taxon>
        <taxon>Helotiales</taxon>
        <taxon>Sclerotiniaceae</taxon>
        <taxon>Monilinia</taxon>
    </lineage>
</organism>
<evidence type="ECO:0000256" key="5">
    <source>
        <dbReference type="ARBA" id="ARBA00012011"/>
    </source>
</evidence>
<keyword evidence="29" id="KW-1185">Reference proteome</keyword>